<name>A0A840PPR7_URETH</name>
<protein>
    <submittedName>
        <fullName evidence="2">Uncharacterized protein</fullName>
    </submittedName>
</protein>
<proteinExistence type="predicted"/>
<evidence type="ECO:0000313" key="3">
    <source>
        <dbReference type="Proteomes" id="UP000557217"/>
    </source>
</evidence>
<keyword evidence="3" id="KW-1185">Reference proteome</keyword>
<organism evidence="2 3">
    <name type="scientific">Ureibacillus thermosphaericus</name>
    <dbReference type="NCBI Taxonomy" id="51173"/>
    <lineage>
        <taxon>Bacteria</taxon>
        <taxon>Bacillati</taxon>
        <taxon>Bacillota</taxon>
        <taxon>Bacilli</taxon>
        <taxon>Bacillales</taxon>
        <taxon>Caryophanaceae</taxon>
        <taxon>Ureibacillus</taxon>
    </lineage>
</organism>
<sequence length="261" mass="29350">MKKYFYSLFLLFTFLLVFVNVPAANAQVEDNKKIIYQAQEITDIDELLERALNGVHEVELNNIELPKYQLTNSNKIKSSTLTNSELSEDFNVTNVSTSQLLKVEKIGDVEIEEFAITTFGLVEETDNINGFNIASAESGNKGEEKWDSSYSVKAYSTIYYSRKKENNIEYAKITKATGGWKISDSTVSITSRKVSVGTSGFPSLTQAKDYSPTSNEWSYSSDFKDWKYVSLQYTHYVGATSTATLKSRGGSVWTLQLQNNI</sequence>
<comment type="caution">
    <text evidence="2">The sequence shown here is derived from an EMBL/GenBank/DDBJ whole genome shotgun (WGS) entry which is preliminary data.</text>
</comment>
<gene>
    <name evidence="2" type="ORF">HNR36_002815</name>
</gene>
<keyword evidence="1" id="KW-0732">Signal</keyword>
<feature type="chain" id="PRO_5032460489" evidence="1">
    <location>
        <begin position="27"/>
        <end position="261"/>
    </location>
</feature>
<accession>A0A840PPR7</accession>
<dbReference type="AlphaFoldDB" id="A0A840PPR7"/>
<dbReference type="Proteomes" id="UP000557217">
    <property type="component" value="Unassembled WGS sequence"/>
</dbReference>
<dbReference type="EMBL" id="JACHGZ010000050">
    <property type="protein sequence ID" value="MBB5150395.1"/>
    <property type="molecule type" value="Genomic_DNA"/>
</dbReference>
<feature type="signal peptide" evidence="1">
    <location>
        <begin position="1"/>
        <end position="26"/>
    </location>
</feature>
<evidence type="ECO:0000256" key="1">
    <source>
        <dbReference type="SAM" id="SignalP"/>
    </source>
</evidence>
<reference evidence="2 3" key="1">
    <citation type="submission" date="2020-08" db="EMBL/GenBank/DDBJ databases">
        <title>Genomic Encyclopedia of Type Strains, Phase IV (KMG-IV): sequencing the most valuable type-strain genomes for metagenomic binning, comparative biology and taxonomic classification.</title>
        <authorList>
            <person name="Goeker M."/>
        </authorList>
    </citation>
    <scope>NUCLEOTIDE SEQUENCE [LARGE SCALE GENOMIC DNA]</scope>
    <source>
        <strain evidence="2 3">DSM 10633</strain>
    </source>
</reference>
<evidence type="ECO:0000313" key="2">
    <source>
        <dbReference type="EMBL" id="MBB5150395.1"/>
    </source>
</evidence>
<dbReference type="RefSeq" id="WP_168412820.1">
    <property type="nucleotide sequence ID" value="NZ_JAAXPW010000046.1"/>
</dbReference>